<dbReference type="Proteomes" id="UP001516023">
    <property type="component" value="Unassembled WGS sequence"/>
</dbReference>
<proteinExistence type="predicted"/>
<evidence type="ECO:0000313" key="2">
    <source>
        <dbReference type="EMBL" id="KAL3802547.1"/>
    </source>
</evidence>
<accession>A0ABD3QQM8</accession>
<gene>
    <name evidence="2" type="ORF">HJC23_012566</name>
</gene>
<evidence type="ECO:0000313" key="3">
    <source>
        <dbReference type="Proteomes" id="UP001516023"/>
    </source>
</evidence>
<comment type="caution">
    <text evidence="2">The sequence shown here is derived from an EMBL/GenBank/DDBJ whole genome shotgun (WGS) entry which is preliminary data.</text>
</comment>
<protein>
    <submittedName>
        <fullName evidence="2">Uncharacterized protein</fullName>
    </submittedName>
</protein>
<feature type="compositionally biased region" description="Basic residues" evidence="1">
    <location>
        <begin position="76"/>
        <end position="85"/>
    </location>
</feature>
<feature type="region of interest" description="Disordered" evidence="1">
    <location>
        <begin position="35"/>
        <end position="101"/>
    </location>
</feature>
<sequence>MISPRCSNNHIPGHITFKVFSRSTVLIEDATSRSASCLFPSPPTRPTHRPNTLQPNNCYHYSRYRHRQSTQQRQHTTPKNHRQSHLKQTENHHGRPMPRPETMLTRQASGAITFGHGSHWTQNCPINRTEMDTSRRVTTASVRSCASSAGIP</sequence>
<dbReference type="AlphaFoldDB" id="A0ABD3QQM8"/>
<name>A0ABD3QQM8_9STRA</name>
<reference evidence="2 3" key="1">
    <citation type="journal article" date="2020" name="G3 (Bethesda)">
        <title>Improved Reference Genome for Cyclotella cryptica CCMP332, a Model for Cell Wall Morphogenesis, Salinity Adaptation, and Lipid Production in Diatoms (Bacillariophyta).</title>
        <authorList>
            <person name="Roberts W.R."/>
            <person name="Downey K.M."/>
            <person name="Ruck E.C."/>
            <person name="Traller J.C."/>
            <person name="Alverson A.J."/>
        </authorList>
    </citation>
    <scope>NUCLEOTIDE SEQUENCE [LARGE SCALE GENOMIC DNA]</scope>
    <source>
        <strain evidence="2 3">CCMP332</strain>
    </source>
</reference>
<organism evidence="2 3">
    <name type="scientific">Cyclotella cryptica</name>
    <dbReference type="NCBI Taxonomy" id="29204"/>
    <lineage>
        <taxon>Eukaryota</taxon>
        <taxon>Sar</taxon>
        <taxon>Stramenopiles</taxon>
        <taxon>Ochrophyta</taxon>
        <taxon>Bacillariophyta</taxon>
        <taxon>Coscinodiscophyceae</taxon>
        <taxon>Thalassiosirophycidae</taxon>
        <taxon>Stephanodiscales</taxon>
        <taxon>Stephanodiscaceae</taxon>
        <taxon>Cyclotella</taxon>
    </lineage>
</organism>
<feature type="compositionally biased region" description="Polar residues" evidence="1">
    <location>
        <begin position="49"/>
        <end position="59"/>
    </location>
</feature>
<keyword evidence="3" id="KW-1185">Reference proteome</keyword>
<dbReference type="EMBL" id="JABMIG020000019">
    <property type="protein sequence ID" value="KAL3802547.1"/>
    <property type="molecule type" value="Genomic_DNA"/>
</dbReference>
<evidence type="ECO:0000256" key="1">
    <source>
        <dbReference type="SAM" id="MobiDB-lite"/>
    </source>
</evidence>